<gene>
    <name evidence="3" type="ORF">AMD01_02345</name>
</gene>
<dbReference type="GO" id="GO:0030435">
    <property type="term" value="P:sporulation resulting in formation of a cellular spore"/>
    <property type="evidence" value="ECO:0007669"/>
    <property type="project" value="InterPro"/>
</dbReference>
<dbReference type="RefSeq" id="WP_053399772.1">
    <property type="nucleotide sequence ID" value="NZ_JAUKEN010000002.1"/>
</dbReference>
<comment type="caution">
    <text evidence="3">The sequence shown here is derived from an EMBL/GenBank/DDBJ whole genome shotgun (WGS) entry which is preliminary data.</text>
</comment>
<organism evidence="3 4">
    <name type="scientific">Priestia koreensis</name>
    <dbReference type="NCBI Taxonomy" id="284581"/>
    <lineage>
        <taxon>Bacteria</taxon>
        <taxon>Bacillati</taxon>
        <taxon>Bacillota</taxon>
        <taxon>Bacilli</taxon>
        <taxon>Bacillales</taxon>
        <taxon>Bacillaceae</taxon>
        <taxon>Priestia</taxon>
    </lineage>
</organism>
<dbReference type="Proteomes" id="UP000037558">
    <property type="component" value="Unassembled WGS sequence"/>
</dbReference>
<dbReference type="Pfam" id="PF09580">
    <property type="entry name" value="Spore_YhcN_YlaJ"/>
    <property type="match status" value="1"/>
</dbReference>
<sequence>MKKIWILTSLFLCLPLVGCTMGNNNEAEQKLNDPNRTINVKNSAPDQMQHKSAKEIARHLVTLSEDVPGVNDATAVIVGKYALVGIDVDNNLDRSEVASTKYTVAEGLKNDPYGAHAVVLADPDTYTRLKSIARQIRQGHPVTGFLDELAAMVNRVMPEVSQQIRKNPEGTGTNDNKLSPKQQKELKDNQLKQSNHKIQDNKE</sequence>
<proteinExistence type="predicted"/>
<feature type="compositionally biased region" description="Polar residues" evidence="1">
    <location>
        <begin position="163"/>
        <end position="181"/>
    </location>
</feature>
<dbReference type="PATRIC" id="fig|284581.3.peg.736"/>
<keyword evidence="4" id="KW-1185">Reference proteome</keyword>
<name>A0A0M0LIS2_9BACI</name>
<feature type="signal peptide" evidence="2">
    <location>
        <begin position="1"/>
        <end position="22"/>
    </location>
</feature>
<dbReference type="InterPro" id="IPR019076">
    <property type="entry name" value="Spore_lipoprot_YhcN/YlaJ-like"/>
</dbReference>
<protein>
    <recommendedName>
        <fullName evidence="5">YhcN/YlaJ family sporulation lipoprotein</fullName>
    </recommendedName>
</protein>
<keyword evidence="2" id="KW-0732">Signal</keyword>
<dbReference type="EMBL" id="LILC01000002">
    <property type="protein sequence ID" value="KOO50608.1"/>
    <property type="molecule type" value="Genomic_DNA"/>
</dbReference>
<evidence type="ECO:0008006" key="5">
    <source>
        <dbReference type="Google" id="ProtNLM"/>
    </source>
</evidence>
<feature type="region of interest" description="Disordered" evidence="1">
    <location>
        <begin position="163"/>
        <end position="203"/>
    </location>
</feature>
<reference evidence="4" key="1">
    <citation type="submission" date="2015-08" db="EMBL/GenBank/DDBJ databases">
        <title>Fjat-14210 dsm16467.</title>
        <authorList>
            <person name="Liu B."/>
            <person name="Wang J."/>
            <person name="Zhu Y."/>
            <person name="Liu G."/>
            <person name="Chen Q."/>
            <person name="Chen Z."/>
            <person name="Lan J."/>
            <person name="Che J."/>
            <person name="Ge C."/>
            <person name="Shi H."/>
            <person name="Pan Z."/>
            <person name="Liu X."/>
        </authorList>
    </citation>
    <scope>NUCLEOTIDE SEQUENCE [LARGE SCALE GENOMIC DNA]</scope>
    <source>
        <strain evidence="4">DSM 16467</strain>
    </source>
</reference>
<evidence type="ECO:0000256" key="1">
    <source>
        <dbReference type="SAM" id="MobiDB-lite"/>
    </source>
</evidence>
<feature type="chain" id="PRO_5038588525" description="YhcN/YlaJ family sporulation lipoprotein" evidence="2">
    <location>
        <begin position="23"/>
        <end position="203"/>
    </location>
</feature>
<dbReference type="AlphaFoldDB" id="A0A0M0LIS2"/>
<dbReference type="STRING" id="284581.AMD01_02345"/>
<evidence type="ECO:0000313" key="3">
    <source>
        <dbReference type="EMBL" id="KOO50608.1"/>
    </source>
</evidence>
<dbReference type="NCBIfam" id="TIGR02898">
    <property type="entry name" value="spore_YhcN_YlaJ"/>
    <property type="match status" value="1"/>
</dbReference>
<evidence type="ECO:0000256" key="2">
    <source>
        <dbReference type="SAM" id="SignalP"/>
    </source>
</evidence>
<dbReference type="InterPro" id="IPR014247">
    <property type="entry name" value="Spore_lipoprot_YhcN/YlaJ"/>
</dbReference>
<evidence type="ECO:0000313" key="4">
    <source>
        <dbReference type="Proteomes" id="UP000037558"/>
    </source>
</evidence>
<dbReference type="OrthoDB" id="2381329at2"/>
<accession>A0A0M0LIS2</accession>